<dbReference type="STRING" id="300112.A0A4S2KW78"/>
<name>A0A4S2KW78_9HYME</name>
<evidence type="ECO:0000313" key="3">
    <source>
        <dbReference type="Proteomes" id="UP000310200"/>
    </source>
</evidence>
<accession>A0A4S2KW78</accession>
<proteinExistence type="predicted"/>
<dbReference type="AlphaFoldDB" id="A0A4S2KW78"/>
<reference evidence="2 3" key="1">
    <citation type="journal article" date="2019" name="Philos. Trans. R. Soc. Lond., B, Biol. Sci.">
        <title>Ant behaviour and brain gene expression of defending hosts depend on the ecological success of the intruding social parasite.</title>
        <authorList>
            <person name="Kaur R."/>
            <person name="Stoldt M."/>
            <person name="Jongepier E."/>
            <person name="Feldmeyer B."/>
            <person name="Menzel F."/>
            <person name="Bornberg-Bauer E."/>
            <person name="Foitzik S."/>
        </authorList>
    </citation>
    <scope>NUCLEOTIDE SEQUENCE [LARGE SCALE GENOMIC DNA]</scope>
    <source>
        <tissue evidence="2">Whole body</tissue>
    </source>
</reference>
<organism evidence="2 3">
    <name type="scientific">Temnothorax longispinosus</name>
    <dbReference type="NCBI Taxonomy" id="300112"/>
    <lineage>
        <taxon>Eukaryota</taxon>
        <taxon>Metazoa</taxon>
        <taxon>Ecdysozoa</taxon>
        <taxon>Arthropoda</taxon>
        <taxon>Hexapoda</taxon>
        <taxon>Insecta</taxon>
        <taxon>Pterygota</taxon>
        <taxon>Neoptera</taxon>
        <taxon>Endopterygota</taxon>
        <taxon>Hymenoptera</taxon>
        <taxon>Apocrita</taxon>
        <taxon>Aculeata</taxon>
        <taxon>Formicoidea</taxon>
        <taxon>Formicidae</taxon>
        <taxon>Myrmicinae</taxon>
        <taxon>Temnothorax</taxon>
    </lineage>
</organism>
<gene>
    <name evidence="2" type="ORF">DBV15_04156</name>
</gene>
<feature type="chain" id="PRO_5020397254" evidence="1">
    <location>
        <begin position="16"/>
        <end position="144"/>
    </location>
</feature>
<evidence type="ECO:0000313" key="2">
    <source>
        <dbReference type="EMBL" id="TGZ54412.1"/>
    </source>
</evidence>
<dbReference type="EMBL" id="QBLH01000678">
    <property type="protein sequence ID" value="TGZ54412.1"/>
    <property type="molecule type" value="Genomic_DNA"/>
</dbReference>
<keyword evidence="3" id="KW-1185">Reference proteome</keyword>
<sequence>MFLVLFDVLQELLLFTDVDEKLSPSHQASAIGDSLIDINNNNNDFPTITTRDIKQCDFSAGTTNDLESDYCCMNCSLQSTASFSKNCDFTCKKKSATILTRDDGSSMKDTFDATSFPVTHEKYRKSSYRDISKDFCVSNYHNFS</sequence>
<keyword evidence="1" id="KW-0732">Signal</keyword>
<feature type="signal peptide" evidence="1">
    <location>
        <begin position="1"/>
        <end position="15"/>
    </location>
</feature>
<dbReference type="Proteomes" id="UP000310200">
    <property type="component" value="Unassembled WGS sequence"/>
</dbReference>
<comment type="caution">
    <text evidence="2">The sequence shown here is derived from an EMBL/GenBank/DDBJ whole genome shotgun (WGS) entry which is preliminary data.</text>
</comment>
<evidence type="ECO:0000256" key="1">
    <source>
        <dbReference type="SAM" id="SignalP"/>
    </source>
</evidence>
<protein>
    <submittedName>
        <fullName evidence="2">Uncharacterized protein</fullName>
    </submittedName>
</protein>